<accession>A0A9X2Q3Q9</accession>
<dbReference type="Proteomes" id="UP001155057">
    <property type="component" value="Unassembled WGS sequence"/>
</dbReference>
<evidence type="ECO:0000313" key="1">
    <source>
        <dbReference type="EMBL" id="MCS3710959.1"/>
    </source>
</evidence>
<dbReference type="AlphaFoldDB" id="A0A9X2Q3Q9"/>
<comment type="caution">
    <text evidence="1">The sequence shown here is derived from an EMBL/GenBank/DDBJ whole genome shotgun (WGS) entry which is preliminary data.</text>
</comment>
<gene>
    <name evidence="1" type="ORF">GGP61_002585</name>
</gene>
<name>A0A9X2Q3Q9_9BACT</name>
<sequence>MLVVLVTLLIIVEIESAFCSFKWIFQEHYTLHPVCMG</sequence>
<proteinExistence type="predicted"/>
<organism evidence="1 2">
    <name type="scientific">Salinibacter ruber</name>
    <dbReference type="NCBI Taxonomy" id="146919"/>
    <lineage>
        <taxon>Bacteria</taxon>
        <taxon>Pseudomonadati</taxon>
        <taxon>Rhodothermota</taxon>
        <taxon>Rhodothermia</taxon>
        <taxon>Rhodothermales</taxon>
        <taxon>Salinibacteraceae</taxon>
        <taxon>Salinibacter</taxon>
    </lineage>
</organism>
<protein>
    <submittedName>
        <fullName evidence="1">Uncharacterized protein</fullName>
    </submittedName>
</protein>
<evidence type="ECO:0000313" key="2">
    <source>
        <dbReference type="Proteomes" id="UP001155057"/>
    </source>
</evidence>
<reference evidence="1" key="1">
    <citation type="submission" date="2022-08" db="EMBL/GenBank/DDBJ databases">
        <title>Genomic Encyclopedia of Type Strains, Phase V (KMG-V): Genome sequencing to study the core and pangenomes of soil and plant-associated prokaryotes.</title>
        <authorList>
            <person name="Whitman W."/>
        </authorList>
    </citation>
    <scope>NUCLEOTIDE SEQUENCE</scope>
    <source>
        <strain evidence="1">SP3049</strain>
    </source>
</reference>
<dbReference type="EMBL" id="JANUAE010000009">
    <property type="protein sequence ID" value="MCS3710959.1"/>
    <property type="molecule type" value="Genomic_DNA"/>
</dbReference>